<evidence type="ECO:0000256" key="1">
    <source>
        <dbReference type="SAM" id="MobiDB-lite"/>
    </source>
</evidence>
<dbReference type="AlphaFoldDB" id="A0A0J9VKU9"/>
<dbReference type="VEuPathDB" id="FungiDB:FOXG_20499"/>
<dbReference type="EMBL" id="DS231709">
    <property type="protein sequence ID" value="KNB11351.1"/>
    <property type="molecule type" value="Genomic_DNA"/>
</dbReference>
<organism evidence="2 3">
    <name type="scientific">Fusarium oxysporum f. sp. lycopersici (strain 4287 / CBS 123668 / FGSC 9935 / NRRL 34936)</name>
    <name type="common">Fusarium vascular wilt of tomato</name>
    <dbReference type="NCBI Taxonomy" id="426428"/>
    <lineage>
        <taxon>Eukaryota</taxon>
        <taxon>Fungi</taxon>
        <taxon>Dikarya</taxon>
        <taxon>Ascomycota</taxon>
        <taxon>Pezizomycotina</taxon>
        <taxon>Sordariomycetes</taxon>
        <taxon>Hypocreomycetidae</taxon>
        <taxon>Hypocreales</taxon>
        <taxon>Nectriaceae</taxon>
        <taxon>Fusarium</taxon>
        <taxon>Fusarium oxysporum species complex</taxon>
    </lineage>
</organism>
<evidence type="ECO:0000313" key="3">
    <source>
        <dbReference type="Proteomes" id="UP000009097"/>
    </source>
</evidence>
<reference evidence="2" key="1">
    <citation type="submission" date="2007-04" db="EMBL/GenBank/DDBJ databases">
        <authorList>
            <consortium name="The Broad Institute Genome Sequencing Platform"/>
            <person name="Birren B."/>
            <person name="Lander E."/>
            <person name="Galagan J."/>
            <person name="Nusbaum C."/>
            <person name="Devon K."/>
            <person name="Ma L.-J."/>
            <person name="Jaffe D."/>
            <person name="Butler J."/>
            <person name="Alvarez P."/>
            <person name="Gnerre S."/>
            <person name="Grabherr M."/>
            <person name="Kleber M."/>
            <person name="Mauceli E."/>
            <person name="Brockman W."/>
            <person name="MacCallum I.A."/>
            <person name="Young S."/>
            <person name="LaButti K."/>
            <person name="DeCaprio D."/>
            <person name="Crawford M."/>
            <person name="Koehrsen M."/>
            <person name="Engels R."/>
            <person name="Montgomery P."/>
            <person name="Pearson M."/>
            <person name="Howarth C."/>
            <person name="Larson L."/>
            <person name="White J."/>
            <person name="O'Leary S."/>
            <person name="Kodira C."/>
            <person name="Zeng Q."/>
            <person name="Yandava C."/>
            <person name="Alvarado L."/>
            <person name="Kistler C."/>
            <person name="Shim W.-B."/>
            <person name="Kang S."/>
            <person name="Woloshuk C."/>
        </authorList>
    </citation>
    <scope>NUCLEOTIDE SEQUENCE</scope>
    <source>
        <strain evidence="2">4287</strain>
    </source>
</reference>
<name>A0A0J9VKU9_FUSO4</name>
<protein>
    <submittedName>
        <fullName evidence="2">Uncharacterized protein</fullName>
    </submittedName>
</protein>
<dbReference type="RefSeq" id="XP_018249396.1">
    <property type="nucleotide sequence ID" value="XM_018400782.1"/>
</dbReference>
<dbReference type="GeneID" id="28961205"/>
<dbReference type="Proteomes" id="UP000009097">
    <property type="component" value="Unassembled WGS sequence"/>
</dbReference>
<accession>A0A0J9VKU9</accession>
<gene>
    <name evidence="2" type="ORF">FOXG_20499</name>
</gene>
<proteinExistence type="predicted"/>
<reference evidence="2" key="2">
    <citation type="journal article" date="2010" name="Nature">
        <title>Comparative genomics reveals mobile pathogenicity chromosomes in Fusarium.</title>
        <authorList>
            <person name="Ma L.J."/>
            <person name="van der Does H.C."/>
            <person name="Borkovich K.A."/>
            <person name="Coleman J.J."/>
            <person name="Daboussi M.J."/>
            <person name="Di Pietro A."/>
            <person name="Dufresne M."/>
            <person name="Freitag M."/>
            <person name="Grabherr M."/>
            <person name="Henrissat B."/>
            <person name="Houterman P.M."/>
            <person name="Kang S."/>
            <person name="Shim W.B."/>
            <person name="Woloshuk C."/>
            <person name="Xie X."/>
            <person name="Xu J.R."/>
            <person name="Antoniw J."/>
            <person name="Baker S.E."/>
            <person name="Bluhm B.H."/>
            <person name="Breakspear A."/>
            <person name="Brown D.W."/>
            <person name="Butchko R.A."/>
            <person name="Chapman S."/>
            <person name="Coulson R."/>
            <person name="Coutinho P.M."/>
            <person name="Danchin E.G."/>
            <person name="Diener A."/>
            <person name="Gale L.R."/>
            <person name="Gardiner D.M."/>
            <person name="Goff S."/>
            <person name="Hammond-Kosack K.E."/>
            <person name="Hilburn K."/>
            <person name="Hua-Van A."/>
            <person name="Jonkers W."/>
            <person name="Kazan K."/>
            <person name="Kodira C.D."/>
            <person name="Koehrsen M."/>
            <person name="Kumar L."/>
            <person name="Lee Y.H."/>
            <person name="Li L."/>
            <person name="Manners J.M."/>
            <person name="Miranda-Saavedra D."/>
            <person name="Mukherjee M."/>
            <person name="Park G."/>
            <person name="Park J."/>
            <person name="Park S.Y."/>
            <person name="Proctor R.H."/>
            <person name="Regev A."/>
            <person name="Ruiz-Roldan M.C."/>
            <person name="Sain D."/>
            <person name="Sakthikumar S."/>
            <person name="Sykes S."/>
            <person name="Schwartz D.C."/>
            <person name="Turgeon B.G."/>
            <person name="Wapinski I."/>
            <person name="Yoder O."/>
            <person name="Young S."/>
            <person name="Zeng Q."/>
            <person name="Zhou S."/>
            <person name="Galagan J."/>
            <person name="Cuomo C.A."/>
            <person name="Kistler H.C."/>
            <person name="Rep M."/>
        </authorList>
    </citation>
    <scope>NUCLEOTIDE SEQUENCE [LARGE SCALE GENOMIC DNA]</scope>
    <source>
        <strain evidence="2">4287</strain>
    </source>
</reference>
<sequence>MTSMRFIVPRSRRRVESKLSFIFSASAEDSRISSPIATVIYHPTVSSSTSNNPWKGVKLTSFNTLTLPRIPSTCASFWLSSSLSTASLYWPLLFGVAERNEPGLDASKPPCPRGEGEGAPYPP</sequence>
<dbReference type="KEGG" id="fox:FOXG_20499"/>
<evidence type="ECO:0000313" key="2">
    <source>
        <dbReference type="EMBL" id="KNB11351.1"/>
    </source>
</evidence>
<feature type="region of interest" description="Disordered" evidence="1">
    <location>
        <begin position="103"/>
        <end position="123"/>
    </location>
</feature>